<evidence type="ECO:0000256" key="8">
    <source>
        <dbReference type="SAM" id="SignalP"/>
    </source>
</evidence>
<dbReference type="Gene3D" id="1.25.40.10">
    <property type="entry name" value="Tetratricopeptide repeat domain"/>
    <property type="match status" value="1"/>
</dbReference>
<dbReference type="EMBL" id="PXYY01000106">
    <property type="protein sequence ID" value="PSJ79460.1"/>
    <property type="molecule type" value="Genomic_DNA"/>
</dbReference>
<accession>A0A2P7TXN0</accession>
<dbReference type="GO" id="GO:0009279">
    <property type="term" value="C:cell outer membrane"/>
    <property type="evidence" value="ECO:0007669"/>
    <property type="project" value="UniProtKB-SubCell"/>
</dbReference>
<evidence type="ECO:0000256" key="7">
    <source>
        <dbReference type="ARBA" id="ARBA00023609"/>
    </source>
</evidence>
<evidence type="ECO:0000256" key="4">
    <source>
        <dbReference type="ARBA" id="ARBA00022729"/>
    </source>
</evidence>
<evidence type="ECO:0000256" key="5">
    <source>
        <dbReference type="ARBA" id="ARBA00023136"/>
    </source>
</evidence>
<proteinExistence type="inferred from homology"/>
<dbReference type="Pfam" id="PF24575">
    <property type="entry name" value="TPR_Slam"/>
    <property type="match status" value="1"/>
</dbReference>
<comment type="subcellular location">
    <subcellularLocation>
        <location evidence="1">Cell outer membrane</location>
        <topology evidence="1">Multi-pass membrane protein</topology>
    </subcellularLocation>
</comment>
<evidence type="ECO:0000259" key="10">
    <source>
        <dbReference type="Pfam" id="PF24575"/>
    </source>
</evidence>
<evidence type="ECO:0000256" key="3">
    <source>
        <dbReference type="ARBA" id="ARBA00022692"/>
    </source>
</evidence>
<name>A0A2P7TXN0_9NEIS</name>
<dbReference type="Proteomes" id="UP000241868">
    <property type="component" value="Unassembled WGS sequence"/>
</dbReference>
<evidence type="ECO:0000256" key="1">
    <source>
        <dbReference type="ARBA" id="ARBA00004571"/>
    </source>
</evidence>
<reference evidence="11 12" key="1">
    <citation type="submission" date="2018-03" db="EMBL/GenBank/DDBJ databases">
        <title>Neisseria weixii sp. nov., isolated from the intestinal contents of Tibetan Plateau pika (Ochotona curzoniae) in Yushu, Qinghai Province, China.</title>
        <authorList>
            <person name="Gui Z."/>
        </authorList>
    </citation>
    <scope>NUCLEOTIDE SEQUENCE [LARGE SCALE GENOMIC DNA]</scope>
    <source>
        <strain evidence="11 12">ATCC 51483</strain>
    </source>
</reference>
<dbReference type="SUPFAM" id="SSF48452">
    <property type="entry name" value="TPR-like"/>
    <property type="match status" value="1"/>
</dbReference>
<dbReference type="AlphaFoldDB" id="A0A2P7TXN0"/>
<evidence type="ECO:0000256" key="2">
    <source>
        <dbReference type="ARBA" id="ARBA00022452"/>
    </source>
</evidence>
<keyword evidence="3" id="KW-0812">Transmembrane</keyword>
<evidence type="ECO:0000259" key="9">
    <source>
        <dbReference type="Pfam" id="PF04575"/>
    </source>
</evidence>
<keyword evidence="6" id="KW-0998">Cell outer membrane</keyword>
<dbReference type="InterPro" id="IPR007655">
    <property type="entry name" value="Slam_C"/>
</dbReference>
<keyword evidence="4 8" id="KW-0732">Signal</keyword>
<evidence type="ECO:0000313" key="11">
    <source>
        <dbReference type="EMBL" id="PSJ79460.1"/>
    </source>
</evidence>
<evidence type="ECO:0000313" key="12">
    <source>
        <dbReference type="Proteomes" id="UP000241868"/>
    </source>
</evidence>
<feature type="domain" description="Surface lipoprotein assembly modifier N-terminal TPR repeats region" evidence="10">
    <location>
        <begin position="60"/>
        <end position="162"/>
    </location>
</feature>
<sequence length="494" mass="56702">MKKAMLWWLLCPAVASAAEAVRPFEPRKEVELKINVAEPKIQGLPAHVKEAAKPFEKVLQVDEEILLSNTDLLERAMYSAVVAQNITGIKAVLPIYEKWSQHDQAMARYARGLLAQGEGKAGEAVNVYRDFIAENPNAPMVRLQLAKALFENKQNEAAADQFDRLQSEDMPETVKMEIDAYRKALRERDSWKFNASLNITREQNINQAPRQRRLGEHLAAEQCKVAKSINPDDDCFRGWTFNVPIDATAVNYQIGTEKKWSLPKGWYATAGADVYGKVYPNRTDYNDLIGRVSMGIGHADQRTDVGVTPFHERRFYGNDPYTHTNGVRLHWNRWHTSKIQTLTAAEFGRLKNTRRKDADNQSRLFSASLVYYAGARQYWLTGTDWYRERNKDDHSESFDRYGLRAAWGQEWQGGLSSRLQLNAAKRHYDETSFFSNGDKRQDKELGVTLSLWHRAVHFKGITPRLTVSHHKNLSNDKFHEYGKSRMFVELGKTF</sequence>
<comment type="caution">
    <text evidence="11">The sequence shown here is derived from an EMBL/GenBank/DDBJ whole genome shotgun (WGS) entry which is preliminary data.</text>
</comment>
<feature type="chain" id="PRO_5015150133" evidence="8">
    <location>
        <begin position="18"/>
        <end position="494"/>
    </location>
</feature>
<dbReference type="InterPro" id="IPR057556">
    <property type="entry name" value="TPR_Slam"/>
</dbReference>
<keyword evidence="12" id="KW-1185">Reference proteome</keyword>
<dbReference type="OrthoDB" id="8606547at2"/>
<gene>
    <name evidence="11" type="ORF">C7N83_12090</name>
</gene>
<comment type="similarity">
    <text evidence="7">Belongs to the Slam family.</text>
</comment>
<protein>
    <submittedName>
        <fullName evidence="11">Uncharacterized protein</fullName>
    </submittedName>
</protein>
<evidence type="ECO:0000256" key="6">
    <source>
        <dbReference type="ARBA" id="ARBA00023237"/>
    </source>
</evidence>
<organism evidence="11 12">
    <name type="scientific">Neisseria iguanae</name>
    <dbReference type="NCBI Taxonomy" id="90242"/>
    <lineage>
        <taxon>Bacteria</taxon>
        <taxon>Pseudomonadati</taxon>
        <taxon>Pseudomonadota</taxon>
        <taxon>Betaproteobacteria</taxon>
        <taxon>Neisseriales</taxon>
        <taxon>Neisseriaceae</taxon>
        <taxon>Neisseria</taxon>
    </lineage>
</organism>
<feature type="signal peptide" evidence="8">
    <location>
        <begin position="1"/>
        <end position="17"/>
    </location>
</feature>
<dbReference type="Pfam" id="PF04575">
    <property type="entry name" value="SlipAM"/>
    <property type="match status" value="1"/>
</dbReference>
<keyword evidence="2" id="KW-1134">Transmembrane beta strand</keyword>
<dbReference type="RefSeq" id="WP_106742953.1">
    <property type="nucleotide sequence ID" value="NZ_PXYY01000106.1"/>
</dbReference>
<dbReference type="InterPro" id="IPR011990">
    <property type="entry name" value="TPR-like_helical_dom_sf"/>
</dbReference>
<feature type="domain" description="Surface lipoprotein assembly modifier C-terminal" evidence="9">
    <location>
        <begin position="191"/>
        <end position="494"/>
    </location>
</feature>
<keyword evidence="5" id="KW-0472">Membrane</keyword>